<dbReference type="EMBL" id="GU071101">
    <property type="protein sequence ID" value="ADO98693.1"/>
    <property type="molecule type" value="Genomic_DNA"/>
</dbReference>
<name>E3SMQ0_9CAUD</name>
<dbReference type="KEGG" id="vg:10326982"/>
<proteinExistence type="predicted"/>
<accession>E3SMQ0</accession>
<dbReference type="Proteomes" id="UP000006530">
    <property type="component" value="Segment"/>
</dbReference>
<organism evidence="1 2">
    <name type="scientific">Prochlorococcus phage P-HM1</name>
    <dbReference type="NCBI Taxonomy" id="445700"/>
    <lineage>
        <taxon>Viruses</taxon>
        <taxon>Duplodnaviria</taxon>
        <taxon>Heunggongvirae</taxon>
        <taxon>Uroviricota</taxon>
        <taxon>Caudoviricetes</taxon>
        <taxon>Eurybiavirus</taxon>
        <taxon>Eurybiavirus PHM2</taxon>
    </lineage>
</organism>
<evidence type="ECO:0000313" key="2">
    <source>
        <dbReference type="Proteomes" id="UP000006530"/>
    </source>
</evidence>
<dbReference type="OrthoDB" id="37676at10239"/>
<reference evidence="1 2" key="1">
    <citation type="journal article" date="2010" name="Environ. Microbiol.">
        <title>Genomic analysis of oceanic cyanobacterial myoviruses compared with T4-like myoviruses from diverse hosts and environments.</title>
        <authorList>
            <person name="Sullivan M.B."/>
            <person name="Huang K.H."/>
            <person name="Ignacio-Espinoza J.C."/>
            <person name="Berlin A.M."/>
            <person name="Kelly L."/>
            <person name="Weigele P.R."/>
            <person name="DeFrancesco A.S."/>
            <person name="Kern S.E."/>
            <person name="Thompson L.R."/>
            <person name="Young S."/>
            <person name="Yandava C."/>
            <person name="Fu R."/>
            <person name="Krastins B."/>
            <person name="Chase M."/>
            <person name="Sarracino D."/>
            <person name="Osburne M.S."/>
            <person name="Henn M.R."/>
            <person name="Chisholm S.W."/>
        </authorList>
    </citation>
    <scope>NUCLEOTIDE SEQUENCE [LARGE SCALE GENOMIC DNA]</scope>
    <source>
        <strain evidence="1">M4-247</strain>
    </source>
</reference>
<evidence type="ECO:0000313" key="1">
    <source>
        <dbReference type="EMBL" id="ADO98693.1"/>
    </source>
</evidence>
<dbReference type="GeneID" id="10326982"/>
<sequence length="60" mass="6892">MATWERTLNCTEPEEAVLVKMATYFIDMGWIDDASEDAFDSLIEKICEPAPWDYSVSEVK</sequence>
<dbReference type="RefSeq" id="YP_004322494.1">
    <property type="nucleotide sequence ID" value="NC_015280.1"/>
</dbReference>
<keyword evidence="2" id="KW-1185">Reference proteome</keyword>
<gene>
    <name evidence="1" type="ORF">PHM1_069</name>
</gene>
<protein>
    <submittedName>
        <fullName evidence="1">Uncharacterized protein</fullName>
    </submittedName>
</protein>